<evidence type="ECO:0000313" key="3">
    <source>
        <dbReference type="Proteomes" id="UP000316609"/>
    </source>
</evidence>
<evidence type="ECO:0000259" key="1">
    <source>
        <dbReference type="Pfam" id="PF04015"/>
    </source>
</evidence>
<reference evidence="2 3" key="1">
    <citation type="journal article" date="2019" name="Nat. Microbiol.">
        <title>Mediterranean grassland soil C-N compound turnover is dependent on rainfall and depth, and is mediated by genomically divergent microorganisms.</title>
        <authorList>
            <person name="Diamond S."/>
            <person name="Andeer P.F."/>
            <person name="Li Z."/>
            <person name="Crits-Christoph A."/>
            <person name="Burstein D."/>
            <person name="Anantharaman K."/>
            <person name="Lane K.R."/>
            <person name="Thomas B.C."/>
            <person name="Pan C."/>
            <person name="Northen T.R."/>
            <person name="Banfield J.F."/>
        </authorList>
    </citation>
    <scope>NUCLEOTIDE SEQUENCE [LARGE SCALE GENOMIC DNA]</scope>
    <source>
        <strain evidence="2">WS_8</strain>
    </source>
</reference>
<evidence type="ECO:0000313" key="2">
    <source>
        <dbReference type="EMBL" id="TMQ68148.1"/>
    </source>
</evidence>
<accession>A0A538TX12</accession>
<dbReference type="EMBL" id="VBOY01000014">
    <property type="protein sequence ID" value="TMQ68148.1"/>
    <property type="molecule type" value="Genomic_DNA"/>
</dbReference>
<name>A0A538TX12_UNCEI</name>
<dbReference type="Pfam" id="PF04015">
    <property type="entry name" value="DUF362"/>
    <property type="match status" value="1"/>
</dbReference>
<dbReference type="Proteomes" id="UP000316609">
    <property type="component" value="Unassembled WGS sequence"/>
</dbReference>
<gene>
    <name evidence="2" type="ORF">E6K78_02125</name>
</gene>
<protein>
    <submittedName>
        <fullName evidence="2">DUF362 domain-containing protein</fullName>
    </submittedName>
</protein>
<proteinExistence type="predicted"/>
<feature type="domain" description="DUF362" evidence="1">
    <location>
        <begin position="40"/>
        <end position="233"/>
    </location>
</feature>
<sequence>MSKVAVLRTSPETVVEDYGRLMDLAGYRQALPFDAQTCLRINISWHVYMPACSTTPWQMHGVIQKLASDGYEVARDLIAAQNDTVVVSCREGAVNNHLQPVLDHYRVPIAYLSEPVLDRVFEKQGIQIPKLLLGKNVIHLPTVKTHVFTGTTGAMKNAFGGLLNLNRHWTHSVIHETLVDLLRIQKEIHPGIFAVMDGTIAGEGPGPRAMRPHVKNYILASSDCVAIDAIAAKMMGFDPMTDLRFLRLAHEHGLGVGRPEEIEIVGADIRNVNFGFRGSLAENTFASWGQKLIYWGPLKPLENLLLRSPIVPWSYVASRAYHDGYWYPTHGKPRVRQIMKTGWGELFQSYGNGVARQRS</sequence>
<dbReference type="InterPro" id="IPR007160">
    <property type="entry name" value="DUF362"/>
</dbReference>
<dbReference type="AlphaFoldDB" id="A0A538TX12"/>
<organism evidence="2 3">
    <name type="scientific">Eiseniibacteriota bacterium</name>
    <dbReference type="NCBI Taxonomy" id="2212470"/>
    <lineage>
        <taxon>Bacteria</taxon>
        <taxon>Candidatus Eiseniibacteriota</taxon>
    </lineage>
</organism>
<comment type="caution">
    <text evidence="2">The sequence shown here is derived from an EMBL/GenBank/DDBJ whole genome shotgun (WGS) entry which is preliminary data.</text>
</comment>